<dbReference type="InterPro" id="IPR002475">
    <property type="entry name" value="Bcl2-like"/>
</dbReference>
<sequence>MTDRVAGHSPLKLLAEVYQHLFAMGINWGWIVVVFYFVYRVIAQGGKGRIFKFQLVCHTGGLAFLRNQLAAWIQQLGGWNAMLNWNLFQLEVRKEPAKHHCYYHKLCLAPMVWEGI</sequence>
<dbReference type="SUPFAM" id="SSF56854">
    <property type="entry name" value="Bcl-2 inhibitors of programmed cell death"/>
    <property type="match status" value="1"/>
</dbReference>
<keyword evidence="3" id="KW-1133">Transmembrane helix</keyword>
<keyword evidence="3" id="KW-0472">Membrane</keyword>
<feature type="transmembrane region" description="Helical" evidence="3">
    <location>
        <begin position="20"/>
        <end position="39"/>
    </location>
</feature>
<dbReference type="GO" id="GO:0006915">
    <property type="term" value="P:apoptotic process"/>
    <property type="evidence" value="ECO:0007669"/>
    <property type="project" value="UniProtKB-KW"/>
</dbReference>
<evidence type="ECO:0000256" key="1">
    <source>
        <dbReference type="ARBA" id="ARBA00009458"/>
    </source>
</evidence>
<dbReference type="AlphaFoldDB" id="A0AA35PLW0"/>
<accession>A0AA35PLW0</accession>
<dbReference type="Gene3D" id="1.10.437.10">
    <property type="entry name" value="Blc2-like"/>
    <property type="match status" value="1"/>
</dbReference>
<keyword evidence="6" id="KW-1185">Reference proteome</keyword>
<dbReference type="InterPro" id="IPR046371">
    <property type="entry name" value="Bcl-2_BH1-3"/>
</dbReference>
<dbReference type="PROSITE" id="PS50062">
    <property type="entry name" value="BCL2_FAMILY"/>
    <property type="match status" value="1"/>
</dbReference>
<evidence type="ECO:0000256" key="2">
    <source>
        <dbReference type="ARBA" id="ARBA00022703"/>
    </source>
</evidence>
<dbReference type="InterPro" id="IPR036834">
    <property type="entry name" value="Bcl-2-like_sf"/>
</dbReference>
<dbReference type="EMBL" id="OX395138">
    <property type="protein sequence ID" value="CAI5790675.1"/>
    <property type="molecule type" value="Genomic_DNA"/>
</dbReference>
<keyword evidence="2" id="KW-0053">Apoptosis</keyword>
<reference evidence="5" key="1">
    <citation type="submission" date="2022-12" db="EMBL/GenBank/DDBJ databases">
        <authorList>
            <person name="Alioto T."/>
            <person name="Alioto T."/>
            <person name="Gomez Garrido J."/>
        </authorList>
    </citation>
    <scope>NUCLEOTIDE SEQUENCE</scope>
</reference>
<protein>
    <submittedName>
        <fullName evidence="5">Apoptosis regulator BAX-like</fullName>
    </submittedName>
</protein>
<comment type="similarity">
    <text evidence="1">Belongs to the Bcl-2 family.</text>
</comment>
<keyword evidence="3" id="KW-0812">Transmembrane</keyword>
<dbReference type="Proteomes" id="UP001178461">
    <property type="component" value="Chromosome 13"/>
</dbReference>
<evidence type="ECO:0000313" key="6">
    <source>
        <dbReference type="Proteomes" id="UP001178461"/>
    </source>
</evidence>
<feature type="domain" description="Bcl-2 Bcl-2 homology region 1-3" evidence="4">
    <location>
        <begin position="9"/>
        <end position="79"/>
    </location>
</feature>
<name>A0AA35PLW0_9SAUR</name>
<proteinExistence type="inferred from homology"/>
<evidence type="ECO:0000313" key="5">
    <source>
        <dbReference type="EMBL" id="CAI5790675.1"/>
    </source>
</evidence>
<gene>
    <name evidence="5" type="ORF">PODLI_1B039529</name>
</gene>
<dbReference type="Pfam" id="PF00452">
    <property type="entry name" value="Bcl-2"/>
    <property type="match status" value="1"/>
</dbReference>
<organism evidence="5 6">
    <name type="scientific">Podarcis lilfordi</name>
    <name type="common">Lilford's wall lizard</name>
    <dbReference type="NCBI Taxonomy" id="74358"/>
    <lineage>
        <taxon>Eukaryota</taxon>
        <taxon>Metazoa</taxon>
        <taxon>Chordata</taxon>
        <taxon>Craniata</taxon>
        <taxon>Vertebrata</taxon>
        <taxon>Euteleostomi</taxon>
        <taxon>Lepidosauria</taxon>
        <taxon>Squamata</taxon>
        <taxon>Bifurcata</taxon>
        <taxon>Unidentata</taxon>
        <taxon>Episquamata</taxon>
        <taxon>Laterata</taxon>
        <taxon>Lacertibaenia</taxon>
        <taxon>Lacertidae</taxon>
        <taxon>Podarcis</taxon>
    </lineage>
</organism>
<dbReference type="GO" id="GO:0042981">
    <property type="term" value="P:regulation of apoptotic process"/>
    <property type="evidence" value="ECO:0007669"/>
    <property type="project" value="InterPro"/>
</dbReference>
<evidence type="ECO:0000259" key="4">
    <source>
        <dbReference type="Pfam" id="PF00452"/>
    </source>
</evidence>
<evidence type="ECO:0000256" key="3">
    <source>
        <dbReference type="SAM" id="Phobius"/>
    </source>
</evidence>